<protein>
    <submittedName>
        <fullName evidence="1">Uncharacterized protein</fullName>
    </submittedName>
</protein>
<evidence type="ECO:0000313" key="1">
    <source>
        <dbReference type="EMBL" id="MCK2212828.1"/>
    </source>
</evidence>
<gene>
    <name evidence="1" type="ORF">MF672_003300</name>
</gene>
<reference evidence="1 2" key="1">
    <citation type="submission" date="2022-04" db="EMBL/GenBank/DDBJ databases">
        <title>Genome draft of Actinomadura sp. ATCC 31491.</title>
        <authorList>
            <person name="Shi X."/>
            <person name="Du Y."/>
        </authorList>
    </citation>
    <scope>NUCLEOTIDE SEQUENCE [LARGE SCALE GENOMIC DNA]</scope>
    <source>
        <strain evidence="1 2">ATCC 31491</strain>
    </source>
</reference>
<sequence>MPSPAHATLAALFDDRPTLAVELLCEAFDIDLPPDTLVAVSPDDVPEPPGLGGEPETVFAPGPAHGVLVELLRTPCEDDRQAWARRGAALWLRLNRPVVVLVLAPDGEVAAWASQPVVTSMPGYVVHPLVVGPEQLSPLADPAEAAGRLELSVLSVMAHGAETPVAEAFLGALSKVEEERGARYLEYAYHLSPGQVRRVLEESMSSAAWPVHSPFAREHYTKGRAAGLAEGKARAVLTVLRARGVALTDDARSAITSCADQQQLDEWARRAAVAQRVEDLFA</sequence>
<dbReference type="Proteomes" id="UP001317259">
    <property type="component" value="Unassembled WGS sequence"/>
</dbReference>
<dbReference type="RefSeq" id="WP_242373506.1">
    <property type="nucleotide sequence ID" value="NZ_JAKRKC020000001.1"/>
</dbReference>
<proteinExistence type="predicted"/>
<comment type="caution">
    <text evidence="1">The sequence shown here is derived from an EMBL/GenBank/DDBJ whole genome shotgun (WGS) entry which is preliminary data.</text>
</comment>
<accession>A0ABT0FKJ7</accession>
<dbReference type="EMBL" id="JAKRKC020000001">
    <property type="protein sequence ID" value="MCK2212828.1"/>
    <property type="molecule type" value="Genomic_DNA"/>
</dbReference>
<organism evidence="1 2">
    <name type="scientific">Actinomadura luzonensis</name>
    <dbReference type="NCBI Taxonomy" id="2805427"/>
    <lineage>
        <taxon>Bacteria</taxon>
        <taxon>Bacillati</taxon>
        <taxon>Actinomycetota</taxon>
        <taxon>Actinomycetes</taxon>
        <taxon>Streptosporangiales</taxon>
        <taxon>Thermomonosporaceae</taxon>
        <taxon>Actinomadura</taxon>
    </lineage>
</organism>
<keyword evidence="2" id="KW-1185">Reference proteome</keyword>
<evidence type="ECO:0000313" key="2">
    <source>
        <dbReference type="Proteomes" id="UP001317259"/>
    </source>
</evidence>
<name>A0ABT0FKJ7_9ACTN</name>